<dbReference type="Pfam" id="PF05973">
    <property type="entry name" value="Gp49"/>
    <property type="match status" value="1"/>
</dbReference>
<feature type="compositionally biased region" description="Basic residues" evidence="1">
    <location>
        <begin position="112"/>
        <end position="122"/>
    </location>
</feature>
<dbReference type="AlphaFoldDB" id="A0A1S7LLC9"/>
<protein>
    <recommendedName>
        <fullName evidence="3">Type II toxin-antitoxin system RelE/ParE family toxin</fullName>
    </recommendedName>
</protein>
<feature type="region of interest" description="Disordered" evidence="1">
    <location>
        <begin position="101"/>
        <end position="122"/>
    </location>
</feature>
<dbReference type="InterPro" id="IPR009241">
    <property type="entry name" value="HigB-like"/>
</dbReference>
<evidence type="ECO:0000313" key="2">
    <source>
        <dbReference type="EMBL" id="CRH06566.1"/>
    </source>
</evidence>
<evidence type="ECO:0000256" key="1">
    <source>
        <dbReference type="SAM" id="MobiDB-lite"/>
    </source>
</evidence>
<accession>A0A1S7LLC9</accession>
<name>A0A1S7LLC9_MAGMO</name>
<organism evidence="2">
    <name type="scientific">Magnetococcus massalia (strain MO-1)</name>
    <dbReference type="NCBI Taxonomy" id="451514"/>
    <lineage>
        <taxon>Bacteria</taxon>
        <taxon>Pseudomonadati</taxon>
        <taxon>Pseudomonadota</taxon>
        <taxon>Magnetococcia</taxon>
        <taxon>Magnetococcales</taxon>
        <taxon>Magnetococcaceae</taxon>
        <taxon>Magnetococcus</taxon>
    </lineage>
</organism>
<dbReference type="EMBL" id="LO017727">
    <property type="protein sequence ID" value="CRH06566.1"/>
    <property type="molecule type" value="Genomic_DNA"/>
</dbReference>
<gene>
    <name evidence="2" type="ORF">MAGMO_2407</name>
</gene>
<sequence length="122" mass="14555">MVHSFYERTTYLNRHFFCTDNGNEPVRDWLKGLSALDRKTIGEDVKLTQFRWPLGMPLVRKMEPGLWEVRSRLAGGRMSRVLFTVDGHEMVLLHGFEKKSQKTPKEDLELARKRKRRWHEEN</sequence>
<proteinExistence type="predicted"/>
<feature type="compositionally biased region" description="Basic and acidic residues" evidence="1">
    <location>
        <begin position="101"/>
        <end position="111"/>
    </location>
</feature>
<evidence type="ECO:0008006" key="3">
    <source>
        <dbReference type="Google" id="ProtNLM"/>
    </source>
</evidence>
<reference evidence="2" key="1">
    <citation type="submission" date="2015-04" db="EMBL/GenBank/DDBJ databases">
        <authorList>
            <person name="Syromyatnikov M.Y."/>
            <person name="Popov V.N."/>
        </authorList>
    </citation>
    <scope>NUCLEOTIDE SEQUENCE</scope>
    <source>
        <strain evidence="2">MO-1</strain>
    </source>
</reference>